<keyword evidence="8" id="KW-0812">Transmembrane</keyword>
<keyword evidence="6" id="KW-0479">Metal-binding</keyword>
<sequence>MGQMSKHTTKDAATFFTARNYISLSATFIIGVFVGSQALKSFGLGNALSGTVTAAPAMDVAPHVPAAVSDDWKTRKYYPKDLSKHFGIHHIDQLEIPAELQPYVDAHDVTTDKQYVDNMDLYQNYARVFGPFLDKLSKGNNDERLYVKWTGDEKKFGVFTNAYIPAYGFVVEYSGLLINSSRSTDYEWHYHSELVDNDGNAMPLGIDSQFVGNIARFVNHDDKPNTDSIYVPWKNTWRIVYVATKNIYPGEELTVSYGPNYWQSRDRLKVPSTDSDE</sequence>
<organism evidence="10 11">
    <name type="scientific">Powellomyces hirtus</name>
    <dbReference type="NCBI Taxonomy" id="109895"/>
    <lineage>
        <taxon>Eukaryota</taxon>
        <taxon>Fungi</taxon>
        <taxon>Fungi incertae sedis</taxon>
        <taxon>Chytridiomycota</taxon>
        <taxon>Chytridiomycota incertae sedis</taxon>
        <taxon>Chytridiomycetes</taxon>
        <taxon>Spizellomycetales</taxon>
        <taxon>Powellomycetaceae</taxon>
        <taxon>Powellomyces</taxon>
    </lineage>
</organism>
<dbReference type="InterPro" id="IPR001214">
    <property type="entry name" value="SET_dom"/>
</dbReference>
<evidence type="ECO:0000256" key="1">
    <source>
        <dbReference type="ARBA" id="ARBA00004286"/>
    </source>
</evidence>
<keyword evidence="8" id="KW-1133">Transmembrane helix</keyword>
<dbReference type="GO" id="GO:0008168">
    <property type="term" value="F:methyltransferase activity"/>
    <property type="evidence" value="ECO:0007669"/>
    <property type="project" value="UniProtKB-KW"/>
</dbReference>
<evidence type="ECO:0000313" key="11">
    <source>
        <dbReference type="Proteomes" id="UP000318582"/>
    </source>
</evidence>
<keyword evidence="8" id="KW-0472">Membrane</keyword>
<evidence type="ECO:0000313" key="10">
    <source>
        <dbReference type="EMBL" id="TPX57331.1"/>
    </source>
</evidence>
<evidence type="ECO:0000256" key="6">
    <source>
        <dbReference type="ARBA" id="ARBA00022723"/>
    </source>
</evidence>
<dbReference type="EMBL" id="QEAQ01000054">
    <property type="protein sequence ID" value="TPX57331.1"/>
    <property type="molecule type" value="Genomic_DNA"/>
</dbReference>
<keyword evidence="4" id="KW-0808">Transferase</keyword>
<feature type="transmembrane region" description="Helical" evidence="8">
    <location>
        <begin position="21"/>
        <end position="39"/>
    </location>
</feature>
<name>A0A507E0P8_9FUNG</name>
<evidence type="ECO:0000259" key="9">
    <source>
        <dbReference type="PROSITE" id="PS50280"/>
    </source>
</evidence>
<keyword evidence="11" id="KW-1185">Reference proteome</keyword>
<dbReference type="Proteomes" id="UP000318582">
    <property type="component" value="Unassembled WGS sequence"/>
</dbReference>
<keyword evidence="3" id="KW-0489">Methyltransferase</keyword>
<dbReference type="PANTHER" id="PTHR46223">
    <property type="entry name" value="HISTONE-LYSINE N-METHYLTRANSFERASE SUV39H"/>
    <property type="match status" value="1"/>
</dbReference>
<evidence type="ECO:0000256" key="8">
    <source>
        <dbReference type="SAM" id="Phobius"/>
    </source>
</evidence>
<comment type="caution">
    <text evidence="10">The sequence shown here is derived from an EMBL/GenBank/DDBJ whole genome shotgun (WGS) entry which is preliminary data.</text>
</comment>
<evidence type="ECO:0000256" key="4">
    <source>
        <dbReference type="ARBA" id="ARBA00022679"/>
    </source>
</evidence>
<dbReference type="Pfam" id="PF00856">
    <property type="entry name" value="SET"/>
    <property type="match status" value="1"/>
</dbReference>
<dbReference type="GO" id="GO:0005694">
    <property type="term" value="C:chromosome"/>
    <property type="evidence" value="ECO:0007669"/>
    <property type="project" value="UniProtKB-SubCell"/>
</dbReference>
<dbReference type="GO" id="GO:0032259">
    <property type="term" value="P:methylation"/>
    <property type="evidence" value="ECO:0007669"/>
    <property type="project" value="UniProtKB-KW"/>
</dbReference>
<dbReference type="SMART" id="SM00317">
    <property type="entry name" value="SET"/>
    <property type="match status" value="1"/>
</dbReference>
<comment type="subcellular location">
    <subcellularLocation>
        <location evidence="1">Chromosome</location>
    </subcellularLocation>
</comment>
<reference evidence="10 11" key="1">
    <citation type="journal article" date="2019" name="Sci. Rep.">
        <title>Comparative genomics of chytrid fungi reveal insights into the obligate biotrophic and pathogenic lifestyle of Synchytrium endobioticum.</title>
        <authorList>
            <person name="van de Vossenberg B.T.L.H."/>
            <person name="Warris S."/>
            <person name="Nguyen H.D.T."/>
            <person name="van Gent-Pelzer M.P.E."/>
            <person name="Joly D.L."/>
            <person name="van de Geest H.C."/>
            <person name="Bonants P.J.M."/>
            <person name="Smith D.S."/>
            <person name="Levesque C.A."/>
            <person name="van der Lee T.A.J."/>
        </authorList>
    </citation>
    <scope>NUCLEOTIDE SEQUENCE [LARGE SCALE GENOMIC DNA]</scope>
    <source>
        <strain evidence="10 11">CBS 809.83</strain>
    </source>
</reference>
<protein>
    <recommendedName>
        <fullName evidence="9">SET domain-containing protein</fullName>
    </recommendedName>
</protein>
<keyword evidence="5" id="KW-0949">S-adenosyl-L-methionine</keyword>
<evidence type="ECO:0000256" key="5">
    <source>
        <dbReference type="ARBA" id="ARBA00022691"/>
    </source>
</evidence>
<dbReference type="GO" id="GO:0046872">
    <property type="term" value="F:metal ion binding"/>
    <property type="evidence" value="ECO:0007669"/>
    <property type="project" value="UniProtKB-KW"/>
</dbReference>
<dbReference type="STRING" id="109895.A0A507E0P8"/>
<dbReference type="PANTHER" id="PTHR46223:SF3">
    <property type="entry name" value="HISTONE-LYSINE N-METHYLTRANSFERASE SET-23"/>
    <property type="match status" value="1"/>
</dbReference>
<evidence type="ECO:0000256" key="2">
    <source>
        <dbReference type="ARBA" id="ARBA00022454"/>
    </source>
</evidence>
<dbReference type="PROSITE" id="PS50280">
    <property type="entry name" value="SET"/>
    <property type="match status" value="1"/>
</dbReference>
<feature type="domain" description="SET" evidence="9">
    <location>
        <begin position="143"/>
        <end position="258"/>
    </location>
</feature>
<keyword evidence="7" id="KW-0862">Zinc</keyword>
<evidence type="ECO:0000256" key="7">
    <source>
        <dbReference type="ARBA" id="ARBA00022833"/>
    </source>
</evidence>
<dbReference type="Gene3D" id="2.170.270.10">
    <property type="entry name" value="SET domain"/>
    <property type="match status" value="1"/>
</dbReference>
<proteinExistence type="predicted"/>
<keyword evidence="2" id="KW-0158">Chromosome</keyword>
<dbReference type="AlphaFoldDB" id="A0A507E0P8"/>
<evidence type="ECO:0000256" key="3">
    <source>
        <dbReference type="ARBA" id="ARBA00022603"/>
    </source>
</evidence>
<accession>A0A507E0P8</accession>
<dbReference type="InterPro" id="IPR050973">
    <property type="entry name" value="H3K9_Histone-Lys_N-MTase"/>
</dbReference>
<dbReference type="InterPro" id="IPR046341">
    <property type="entry name" value="SET_dom_sf"/>
</dbReference>
<dbReference type="SUPFAM" id="SSF82199">
    <property type="entry name" value="SET domain"/>
    <property type="match status" value="1"/>
</dbReference>
<gene>
    <name evidence="10" type="ORF">PhCBS80983_g03931</name>
</gene>